<dbReference type="EMBL" id="MT670419">
    <property type="protein sequence ID" value="QNO00350.1"/>
    <property type="molecule type" value="Genomic_DNA"/>
</dbReference>
<proteinExistence type="predicted"/>
<keyword evidence="2" id="KW-1185">Reference proteome</keyword>
<organism evidence="1 2">
    <name type="scientific">Pseudomonas phage phiPsa315</name>
    <dbReference type="NCBI Taxonomy" id="1460363"/>
    <lineage>
        <taxon>Viruses</taxon>
        <taxon>Duplodnaviria</taxon>
        <taxon>Heunggongvirae</taxon>
        <taxon>Uroviricota</taxon>
        <taxon>Caudoviricetes</taxon>
        <taxon>Vandenendeviridae</taxon>
        <taxon>Gorskivirinae</taxon>
        <taxon>Otagovirus</taxon>
        <taxon>Otagovirus psa315</taxon>
    </lineage>
</organism>
<dbReference type="Proteomes" id="UP000516132">
    <property type="component" value="Segment"/>
</dbReference>
<sequence>MADTTAPDARQAYYAKEQIRILKLKLAAFRECLRTTTIPKRKMFLEARIEELTTALFERTGTRF</sequence>
<accession>A0A7G9V244</accession>
<evidence type="ECO:0000313" key="1">
    <source>
        <dbReference type="EMBL" id="QNO00350.1"/>
    </source>
</evidence>
<name>A0A7G9V244_9CAUD</name>
<reference evidence="1 2" key="1">
    <citation type="submission" date="2020-06" db="EMBL/GenBank/DDBJ databases">
        <title>Characterization of Pseudomonas phiPsa374-like phages.</title>
        <authorList>
            <person name="Warring S."/>
            <person name="Malone L.M."/>
            <person name="Easingwood R.A."/>
            <person name="Rigano L."/>
            <person name="Frampton R.A."/>
            <person name="Lopez Acedo E."/>
            <person name="Templeton M.D."/>
            <person name="Kleffmann T."/>
            <person name="Bostina M."/>
            <person name="Fineran P.C."/>
        </authorList>
    </citation>
    <scope>NUCLEOTIDE SEQUENCE [LARGE SCALE GENOMIC DNA]</scope>
</reference>
<evidence type="ECO:0000313" key="2">
    <source>
        <dbReference type="Proteomes" id="UP000516132"/>
    </source>
</evidence>
<protein>
    <submittedName>
        <fullName evidence="1">Uncharacterized protein</fullName>
    </submittedName>
</protein>
<gene>
    <name evidence="1" type="ORF">phiPsa315_149</name>
</gene>